<dbReference type="CDD" id="cd05325">
    <property type="entry name" value="carb_red_sniffer_like_SDR_c"/>
    <property type="match status" value="1"/>
</dbReference>
<dbReference type="Pfam" id="PF00106">
    <property type="entry name" value="adh_short"/>
    <property type="match status" value="1"/>
</dbReference>
<comment type="caution">
    <text evidence="4">The sequence shown here is derived from an EMBL/GenBank/DDBJ whole genome shotgun (WGS) entry which is preliminary data.</text>
</comment>
<dbReference type="GO" id="GO:0005737">
    <property type="term" value="C:cytoplasm"/>
    <property type="evidence" value="ECO:0007669"/>
    <property type="project" value="TreeGrafter"/>
</dbReference>
<reference evidence="4 5" key="1">
    <citation type="journal article" date="2024" name="Nat. Commun.">
        <title>Phylogenomics reveals the evolutionary origins of lichenization in chlorophyte algae.</title>
        <authorList>
            <person name="Puginier C."/>
            <person name="Libourel C."/>
            <person name="Otte J."/>
            <person name="Skaloud P."/>
            <person name="Haon M."/>
            <person name="Grisel S."/>
            <person name="Petersen M."/>
            <person name="Berrin J.G."/>
            <person name="Delaux P.M."/>
            <person name="Dal Grande F."/>
            <person name="Keller J."/>
        </authorList>
    </citation>
    <scope>NUCLEOTIDE SEQUENCE [LARGE SCALE GENOMIC DNA]</scope>
    <source>
        <strain evidence="4 5">SAG 2523</strain>
    </source>
</reference>
<dbReference type="Gene3D" id="3.40.50.720">
    <property type="entry name" value="NAD(P)-binding Rossmann-like Domain"/>
    <property type="match status" value="1"/>
</dbReference>
<proteinExistence type="inferred from homology"/>
<dbReference type="PRINTS" id="PR00081">
    <property type="entry name" value="GDHRDH"/>
</dbReference>
<keyword evidence="1" id="KW-0521">NADP</keyword>
<protein>
    <submittedName>
        <fullName evidence="4">Uncharacterized protein</fullName>
    </submittedName>
</protein>
<dbReference type="PANTHER" id="PTHR43544">
    <property type="entry name" value="SHORT-CHAIN DEHYDROGENASE/REDUCTASE"/>
    <property type="match status" value="1"/>
</dbReference>
<dbReference type="GO" id="GO:0016491">
    <property type="term" value="F:oxidoreductase activity"/>
    <property type="evidence" value="ECO:0007669"/>
    <property type="project" value="UniProtKB-KW"/>
</dbReference>
<dbReference type="Proteomes" id="UP001485043">
    <property type="component" value="Unassembled WGS sequence"/>
</dbReference>
<dbReference type="PANTHER" id="PTHR43544:SF7">
    <property type="entry name" value="NADB-LER2"/>
    <property type="match status" value="1"/>
</dbReference>
<keyword evidence="2" id="KW-0560">Oxidoreductase</keyword>
<dbReference type="EMBL" id="JALJOV010000011">
    <property type="protein sequence ID" value="KAK9868816.1"/>
    <property type="molecule type" value="Genomic_DNA"/>
</dbReference>
<evidence type="ECO:0000256" key="2">
    <source>
        <dbReference type="ARBA" id="ARBA00023002"/>
    </source>
</evidence>
<evidence type="ECO:0000313" key="5">
    <source>
        <dbReference type="Proteomes" id="UP001485043"/>
    </source>
</evidence>
<dbReference type="InterPro" id="IPR051468">
    <property type="entry name" value="Fungal_SecMetab_SDRs"/>
</dbReference>
<comment type="similarity">
    <text evidence="3">Belongs to the short-chain dehydrogenases/reductases (SDR) family.</text>
</comment>
<dbReference type="InterPro" id="IPR036291">
    <property type="entry name" value="NAD(P)-bd_dom_sf"/>
</dbReference>
<evidence type="ECO:0000256" key="1">
    <source>
        <dbReference type="ARBA" id="ARBA00022857"/>
    </source>
</evidence>
<gene>
    <name evidence="4" type="ORF">WJX84_005691</name>
</gene>
<dbReference type="InterPro" id="IPR002347">
    <property type="entry name" value="SDR_fam"/>
</dbReference>
<evidence type="ECO:0000256" key="3">
    <source>
        <dbReference type="RuleBase" id="RU000363"/>
    </source>
</evidence>
<sequence length="259" mass="27557">MGTQFTYLVTGANRGIGQAFVEQLLSTPTARVFATARNPEASLDLKRLAEASEGCCHVLQLDISKPDSVKAAAQELAKLVPHGLDCLINNAAILGKFTHALDQDLSDFAHVLQTNVIGTYSVTRALMPLLRKGTGKRIVNISSDAGCLQQNAGFIHQDVPNDAGMAIDYRCSKAALNMMTTCLANQLAQEGFTVLSLHPGFVHSDMGRAAGLGASRSAPGSGPTLSAEDSVQAMLQVLQQVTPKDSGRYIKYNGEAMPW</sequence>
<keyword evidence="5" id="KW-1185">Reference proteome</keyword>
<accession>A0AAW1TL93</accession>
<dbReference type="SUPFAM" id="SSF51735">
    <property type="entry name" value="NAD(P)-binding Rossmann-fold domains"/>
    <property type="match status" value="1"/>
</dbReference>
<dbReference type="PRINTS" id="PR00080">
    <property type="entry name" value="SDRFAMILY"/>
</dbReference>
<dbReference type="AlphaFoldDB" id="A0AAW1TL93"/>
<evidence type="ECO:0000313" key="4">
    <source>
        <dbReference type="EMBL" id="KAK9868816.1"/>
    </source>
</evidence>
<organism evidence="4 5">
    <name type="scientific">Apatococcus fuscideae</name>
    <dbReference type="NCBI Taxonomy" id="2026836"/>
    <lineage>
        <taxon>Eukaryota</taxon>
        <taxon>Viridiplantae</taxon>
        <taxon>Chlorophyta</taxon>
        <taxon>core chlorophytes</taxon>
        <taxon>Trebouxiophyceae</taxon>
        <taxon>Chlorellales</taxon>
        <taxon>Chlorellaceae</taxon>
        <taxon>Apatococcus</taxon>
    </lineage>
</organism>
<name>A0AAW1TL93_9CHLO</name>